<keyword evidence="2" id="KW-0808">Transferase</keyword>
<dbReference type="Proteomes" id="UP000183208">
    <property type="component" value="Unassembled WGS sequence"/>
</dbReference>
<dbReference type="SUPFAM" id="SSF53335">
    <property type="entry name" value="S-adenosyl-L-methionine-dependent methyltransferases"/>
    <property type="match status" value="1"/>
</dbReference>
<proteinExistence type="predicted"/>
<dbReference type="RefSeq" id="WP_244524997.1">
    <property type="nucleotide sequence ID" value="NZ_FNTI01000001.1"/>
</dbReference>
<dbReference type="GO" id="GO:0008168">
    <property type="term" value="F:methyltransferase activity"/>
    <property type="evidence" value="ECO:0007669"/>
    <property type="project" value="UniProtKB-KW"/>
</dbReference>
<protein>
    <submittedName>
        <fullName evidence="2">tRNA (Cmo5U34)-methyltransferase</fullName>
    </submittedName>
</protein>
<dbReference type="InterPro" id="IPR029063">
    <property type="entry name" value="SAM-dependent_MTases_sf"/>
</dbReference>
<dbReference type="EMBL" id="FNTI01000001">
    <property type="protein sequence ID" value="SEB83192.1"/>
    <property type="molecule type" value="Genomic_DNA"/>
</dbReference>
<gene>
    <name evidence="2" type="ORF">SAMN05444171_0026</name>
</gene>
<organism evidence="2">
    <name type="scientific">Bradyrhizobium lablabi</name>
    <dbReference type="NCBI Taxonomy" id="722472"/>
    <lineage>
        <taxon>Bacteria</taxon>
        <taxon>Pseudomonadati</taxon>
        <taxon>Pseudomonadota</taxon>
        <taxon>Alphaproteobacteria</taxon>
        <taxon>Hyphomicrobiales</taxon>
        <taxon>Nitrobacteraceae</taxon>
        <taxon>Bradyrhizobium</taxon>
    </lineage>
</organism>
<sequence length="232" mass="25564">MRRDAVAARITAFSDPEAVARYADGPPRFVPGYSVMQSMTTLLLAERVPEDARVLVVGAGGGLELKVFAQAHARWTFDGIDPSAEMLKLAEQTLGPLATRARLHQGYIDGAPQGPFDAATCLLTLHFMDIEERRRTAIEVRRRLKRGSPFVVAHLSFPQGEDERALWLSRHAAFLIASGLEPEKAANARVAIDTQTHILDPEQDEAILREAGFSNVSLFYAAFSFRGWVAYA</sequence>
<dbReference type="Pfam" id="PF13649">
    <property type="entry name" value="Methyltransf_25"/>
    <property type="match status" value="1"/>
</dbReference>
<dbReference type="InterPro" id="IPR041698">
    <property type="entry name" value="Methyltransf_25"/>
</dbReference>
<name>A0A1H4MLF9_9BRAD</name>
<evidence type="ECO:0000313" key="2">
    <source>
        <dbReference type="EMBL" id="SEB83192.1"/>
    </source>
</evidence>
<dbReference type="Gene3D" id="3.40.50.150">
    <property type="entry name" value="Vaccinia Virus protein VP39"/>
    <property type="match status" value="1"/>
</dbReference>
<accession>A0A1H4MLF9</accession>
<dbReference type="AlphaFoldDB" id="A0A1H4MLF9"/>
<evidence type="ECO:0000259" key="1">
    <source>
        <dbReference type="Pfam" id="PF13649"/>
    </source>
</evidence>
<dbReference type="GO" id="GO:0032259">
    <property type="term" value="P:methylation"/>
    <property type="evidence" value="ECO:0007669"/>
    <property type="project" value="UniProtKB-KW"/>
</dbReference>
<reference evidence="2" key="1">
    <citation type="submission" date="2016-10" db="EMBL/GenBank/DDBJ databases">
        <authorList>
            <person name="de Groot N.N."/>
        </authorList>
    </citation>
    <scope>NUCLEOTIDE SEQUENCE [LARGE SCALE GENOMIC DNA]</scope>
    <source>
        <strain evidence="2">GAS522</strain>
    </source>
</reference>
<feature type="domain" description="Methyltransferase" evidence="1">
    <location>
        <begin position="54"/>
        <end position="147"/>
    </location>
</feature>
<dbReference type="CDD" id="cd02440">
    <property type="entry name" value="AdoMet_MTases"/>
    <property type="match status" value="1"/>
</dbReference>
<keyword evidence="2" id="KW-0489">Methyltransferase</keyword>